<gene>
    <name evidence="5" type="ORF">SPPG_00844</name>
</gene>
<dbReference type="Gene3D" id="3.10.20.90">
    <property type="entry name" value="Phosphatidylinositol 3-kinase Catalytic Subunit, Chain A, domain 1"/>
    <property type="match status" value="1"/>
</dbReference>
<reference evidence="5 6" key="1">
    <citation type="submission" date="2009-08" db="EMBL/GenBank/DDBJ databases">
        <title>The Genome Sequence of Spizellomyces punctatus strain DAOM BR117.</title>
        <authorList>
            <consortium name="The Broad Institute Genome Sequencing Platform"/>
            <person name="Russ C."/>
            <person name="Cuomo C."/>
            <person name="Shea T."/>
            <person name="Young S.K."/>
            <person name="Zeng Q."/>
            <person name="Koehrsen M."/>
            <person name="Haas B."/>
            <person name="Borodovsky M."/>
            <person name="Guigo R."/>
            <person name="Alvarado L."/>
            <person name="Berlin A."/>
            <person name="Bochicchio J."/>
            <person name="Borenstein D."/>
            <person name="Chapman S."/>
            <person name="Chen Z."/>
            <person name="Engels R."/>
            <person name="Freedman E."/>
            <person name="Gellesch M."/>
            <person name="Goldberg J."/>
            <person name="Griggs A."/>
            <person name="Gujja S."/>
            <person name="Heiman D."/>
            <person name="Hepburn T."/>
            <person name="Howarth C."/>
            <person name="Jen D."/>
            <person name="Larson L."/>
            <person name="Lewis B."/>
            <person name="Mehta T."/>
            <person name="Park D."/>
            <person name="Pearson M."/>
            <person name="Roberts A."/>
            <person name="Saif S."/>
            <person name="Shenoy N."/>
            <person name="Sisk P."/>
            <person name="Stolte C."/>
            <person name="Sykes S."/>
            <person name="Thomson T."/>
            <person name="Walk T."/>
            <person name="White J."/>
            <person name="Yandava C."/>
            <person name="Burger G."/>
            <person name="Gray M.W."/>
            <person name="Holland P.W.H."/>
            <person name="King N."/>
            <person name="Lang F.B.F."/>
            <person name="Roger A.J."/>
            <person name="Ruiz-Trillo I."/>
            <person name="Lander E."/>
            <person name="Nusbaum C."/>
        </authorList>
    </citation>
    <scope>NUCLEOTIDE SEQUENCE [LARGE SCALE GENOMIC DNA]</scope>
    <source>
        <strain evidence="5 6">DAOM BR117</strain>
    </source>
</reference>
<feature type="domain" description="Ubiquitin-like" evidence="4">
    <location>
        <begin position="67"/>
        <end position="143"/>
    </location>
</feature>
<dbReference type="SMART" id="SM00213">
    <property type="entry name" value="UBQ"/>
    <property type="match status" value="1"/>
</dbReference>
<proteinExistence type="predicted"/>
<name>A0A0L0HVR6_SPIPD</name>
<comment type="subcellular location">
    <subcellularLocation>
        <location evidence="1">Cytoplasm</location>
        <location evidence="1">Cytosol</location>
    </subcellularLocation>
</comment>
<keyword evidence="6" id="KW-1185">Reference proteome</keyword>
<dbReference type="PROSITE" id="PS50053">
    <property type="entry name" value="UBIQUITIN_2"/>
    <property type="match status" value="1"/>
</dbReference>
<dbReference type="OrthoDB" id="428577at2759"/>
<dbReference type="InterPro" id="IPR019956">
    <property type="entry name" value="Ubiquitin_dom"/>
</dbReference>
<dbReference type="GO" id="GO:0071816">
    <property type="term" value="P:tail-anchored membrane protein insertion into ER membrane"/>
    <property type="evidence" value="ECO:0007669"/>
    <property type="project" value="TreeGrafter"/>
</dbReference>
<dbReference type="PANTHER" id="PTHR46555">
    <property type="entry name" value="UBIQUITIN-LIKE PROTEIN 4A"/>
    <property type="match status" value="1"/>
</dbReference>
<evidence type="ECO:0000256" key="3">
    <source>
        <dbReference type="SAM" id="MobiDB-lite"/>
    </source>
</evidence>
<evidence type="ECO:0000259" key="4">
    <source>
        <dbReference type="PROSITE" id="PS50053"/>
    </source>
</evidence>
<organism evidence="5 6">
    <name type="scientific">Spizellomyces punctatus (strain DAOM BR117)</name>
    <dbReference type="NCBI Taxonomy" id="645134"/>
    <lineage>
        <taxon>Eukaryota</taxon>
        <taxon>Fungi</taxon>
        <taxon>Fungi incertae sedis</taxon>
        <taxon>Chytridiomycota</taxon>
        <taxon>Chytridiomycota incertae sedis</taxon>
        <taxon>Chytridiomycetes</taxon>
        <taxon>Spizellomycetales</taxon>
        <taxon>Spizellomycetaceae</taxon>
        <taxon>Spizellomyces</taxon>
    </lineage>
</organism>
<dbReference type="OMA" id="DFIHAYL"/>
<dbReference type="EMBL" id="KQ257450">
    <property type="protein sequence ID" value="KND05177.1"/>
    <property type="molecule type" value="Genomic_DNA"/>
</dbReference>
<dbReference type="CDD" id="cd17039">
    <property type="entry name" value="Ubl_ubiquitin_like"/>
    <property type="match status" value="1"/>
</dbReference>
<dbReference type="VEuPathDB" id="FungiDB:SPPG_00844"/>
<dbReference type="AlphaFoldDB" id="A0A0L0HVR6"/>
<sequence>MTTIMSPAEELKFATHFLHQLASQPIQYQLNFEPPLANCHATLPPASRPFPLREPDDVATSPAANEVEINIKPLKGGQAFTIRAARLEPIGDIKSRIATEAGIPIAAQRLVYNGKGLVDTKTLLDYEIVSGATIHLLKKPVAASQEKHEEAPTDTAHSRSKATHTSSTSPTDVFKIKGRNPAFWKGLRELTGQHFGPEHAGVVFDEFVKSYHGLCGPLTVPERDALKKAESASV</sequence>
<dbReference type="STRING" id="645134.A0A0L0HVR6"/>
<dbReference type="InterPro" id="IPR029071">
    <property type="entry name" value="Ubiquitin-like_domsf"/>
</dbReference>
<keyword evidence="2" id="KW-0963">Cytoplasm</keyword>
<dbReference type="eggNOG" id="ENOG502S3QU">
    <property type="taxonomic scope" value="Eukaryota"/>
</dbReference>
<evidence type="ECO:0000256" key="2">
    <source>
        <dbReference type="ARBA" id="ARBA00022490"/>
    </source>
</evidence>
<evidence type="ECO:0000256" key="1">
    <source>
        <dbReference type="ARBA" id="ARBA00004514"/>
    </source>
</evidence>
<dbReference type="GO" id="GO:0071818">
    <property type="term" value="C:BAT3 complex"/>
    <property type="evidence" value="ECO:0007669"/>
    <property type="project" value="TreeGrafter"/>
</dbReference>
<protein>
    <recommendedName>
        <fullName evidence="4">Ubiquitin-like domain-containing protein</fullName>
    </recommendedName>
</protein>
<dbReference type="Proteomes" id="UP000053201">
    <property type="component" value="Unassembled WGS sequence"/>
</dbReference>
<evidence type="ECO:0000313" key="5">
    <source>
        <dbReference type="EMBL" id="KND05177.1"/>
    </source>
</evidence>
<dbReference type="PRINTS" id="PR00348">
    <property type="entry name" value="UBIQUITIN"/>
</dbReference>
<dbReference type="GO" id="GO:0006620">
    <property type="term" value="P:post-translational protein targeting to endoplasmic reticulum membrane"/>
    <property type="evidence" value="ECO:0007669"/>
    <property type="project" value="InterPro"/>
</dbReference>
<accession>A0A0L0HVR6</accession>
<dbReference type="GeneID" id="27684549"/>
<dbReference type="Pfam" id="PF00240">
    <property type="entry name" value="ubiquitin"/>
    <property type="match status" value="1"/>
</dbReference>
<dbReference type="SUPFAM" id="SSF54236">
    <property type="entry name" value="Ubiquitin-like"/>
    <property type="match status" value="1"/>
</dbReference>
<feature type="region of interest" description="Disordered" evidence="3">
    <location>
        <begin position="143"/>
        <end position="174"/>
    </location>
</feature>
<dbReference type="InterPro" id="IPR047154">
    <property type="entry name" value="UBL4A-like"/>
</dbReference>
<dbReference type="GO" id="GO:0051087">
    <property type="term" value="F:protein-folding chaperone binding"/>
    <property type="evidence" value="ECO:0007669"/>
    <property type="project" value="TreeGrafter"/>
</dbReference>
<dbReference type="InParanoid" id="A0A0L0HVR6"/>
<evidence type="ECO:0000313" key="6">
    <source>
        <dbReference type="Proteomes" id="UP000053201"/>
    </source>
</evidence>
<dbReference type="PANTHER" id="PTHR46555:SF1">
    <property type="entry name" value="UBIQUITIN-LIKE PROTEIN 4A"/>
    <property type="match status" value="1"/>
</dbReference>
<dbReference type="InterPro" id="IPR000626">
    <property type="entry name" value="Ubiquitin-like_dom"/>
</dbReference>
<dbReference type="RefSeq" id="XP_016613216.1">
    <property type="nucleotide sequence ID" value="XM_016749174.1"/>
</dbReference>